<dbReference type="Proteomes" id="UP001151081">
    <property type="component" value="Unassembled WGS sequence"/>
</dbReference>
<organism evidence="2 3">
    <name type="scientific">Polyangium jinanense</name>
    <dbReference type="NCBI Taxonomy" id="2829994"/>
    <lineage>
        <taxon>Bacteria</taxon>
        <taxon>Pseudomonadati</taxon>
        <taxon>Myxococcota</taxon>
        <taxon>Polyangia</taxon>
        <taxon>Polyangiales</taxon>
        <taxon>Polyangiaceae</taxon>
        <taxon>Polyangium</taxon>
    </lineage>
</organism>
<dbReference type="EMBL" id="JAGTJJ010000034">
    <property type="protein sequence ID" value="MDC3986017.1"/>
    <property type="molecule type" value="Genomic_DNA"/>
</dbReference>
<feature type="transmembrane region" description="Helical" evidence="1">
    <location>
        <begin position="67"/>
        <end position="87"/>
    </location>
</feature>
<sequence length="371" mass="39727">MLSVVNFVRLVKVAAWAVFLLVFPPIAFANGMYAATVLLAVLGLLLDVTALGELLPSSTQPKVRRGVVATMALLHISLLALSVVRLVSPRYGAWQRIAGTDEWNNAALVRPEHGPLLAVGHRDVLSLGKEGRFVPVPDIAGPVHVIGAGAHRAWFVDVEGQFAWGYDGASLEKVPLGWDASARMPEGAALDDAFFVVGSRGLVRVARDGHQSKVLDGTSITGVATDGSRVVAVGSNVFVSEDGGRHFKDRGPTGLQAPSVYAGGGSYYLVQGGIMSSRLFVSEADGRLEERKPPMRDIRVIAVDPHDGRRVWVGTWGEGIWRSEDAGRTFQDLELEGLEVQSLVVDFSTKDAWVAATNLATPSGVYHYGAR</sequence>
<keyword evidence="1" id="KW-1133">Transmembrane helix</keyword>
<accession>A0A9X4AX59</accession>
<proteinExistence type="predicted"/>
<evidence type="ECO:0000256" key="1">
    <source>
        <dbReference type="SAM" id="Phobius"/>
    </source>
</evidence>
<gene>
    <name evidence="2" type="ORF">KEG57_36390</name>
</gene>
<keyword evidence="1" id="KW-0812">Transmembrane</keyword>
<evidence type="ECO:0000313" key="3">
    <source>
        <dbReference type="Proteomes" id="UP001151081"/>
    </source>
</evidence>
<dbReference type="AlphaFoldDB" id="A0A9X4AX59"/>
<feature type="transmembrane region" description="Helical" evidence="1">
    <location>
        <begin position="33"/>
        <end position="55"/>
    </location>
</feature>
<dbReference type="SUPFAM" id="SSF110296">
    <property type="entry name" value="Oligoxyloglucan reducing end-specific cellobiohydrolase"/>
    <property type="match status" value="1"/>
</dbReference>
<protein>
    <submittedName>
        <fullName evidence="2">Uncharacterized protein</fullName>
    </submittedName>
</protein>
<keyword evidence="3" id="KW-1185">Reference proteome</keyword>
<reference evidence="2 3" key="1">
    <citation type="submission" date="2021-04" db="EMBL/GenBank/DDBJ databases">
        <title>Genome analysis of Polyangium sp.</title>
        <authorList>
            <person name="Li Y."/>
            <person name="Wang J."/>
        </authorList>
    </citation>
    <scope>NUCLEOTIDE SEQUENCE [LARGE SCALE GENOMIC DNA]</scope>
    <source>
        <strain evidence="2 3">SDU14</strain>
    </source>
</reference>
<feature type="transmembrane region" description="Helical" evidence="1">
    <location>
        <begin position="7"/>
        <end position="27"/>
    </location>
</feature>
<dbReference type="InterPro" id="IPR015943">
    <property type="entry name" value="WD40/YVTN_repeat-like_dom_sf"/>
</dbReference>
<dbReference type="RefSeq" id="WP_272424341.1">
    <property type="nucleotide sequence ID" value="NZ_JAGTJJ010000034.1"/>
</dbReference>
<keyword evidence="1" id="KW-0472">Membrane</keyword>
<dbReference type="Gene3D" id="2.130.10.10">
    <property type="entry name" value="YVTN repeat-like/Quinoprotein amine dehydrogenase"/>
    <property type="match status" value="1"/>
</dbReference>
<evidence type="ECO:0000313" key="2">
    <source>
        <dbReference type="EMBL" id="MDC3986017.1"/>
    </source>
</evidence>
<name>A0A9X4AX59_9BACT</name>
<comment type="caution">
    <text evidence="2">The sequence shown here is derived from an EMBL/GenBank/DDBJ whole genome shotgun (WGS) entry which is preliminary data.</text>
</comment>